<keyword evidence="7 14" id="KW-0658">Purine biosynthesis</keyword>
<evidence type="ECO:0000256" key="14">
    <source>
        <dbReference type="PROSITE-ProRule" id="PRU00886"/>
    </source>
</evidence>
<dbReference type="PRINTS" id="PR00096">
    <property type="entry name" value="GATASE"/>
</dbReference>
<evidence type="ECO:0000313" key="17">
    <source>
        <dbReference type="Proteomes" id="UP001314263"/>
    </source>
</evidence>
<keyword evidence="4" id="KW-0436">Ligase</keyword>
<reference evidence="16 17" key="1">
    <citation type="submission" date="2023-10" db="EMBL/GenBank/DDBJ databases">
        <authorList>
            <person name="Maclean D."/>
            <person name="Macfadyen A."/>
        </authorList>
    </citation>
    <scope>NUCLEOTIDE SEQUENCE [LARGE SCALE GENOMIC DNA]</scope>
</reference>
<dbReference type="PROSITE" id="PS51553">
    <property type="entry name" value="GMPS_ATP_PPASE"/>
    <property type="match status" value="1"/>
</dbReference>
<dbReference type="Proteomes" id="UP001314263">
    <property type="component" value="Unassembled WGS sequence"/>
</dbReference>
<dbReference type="PROSITE" id="PS51273">
    <property type="entry name" value="GATASE_TYPE_1"/>
    <property type="match status" value="1"/>
</dbReference>
<feature type="domain" description="GMPS ATP-PPase" evidence="15">
    <location>
        <begin position="220"/>
        <end position="417"/>
    </location>
</feature>
<dbReference type="SUPFAM" id="SSF54810">
    <property type="entry name" value="GMP synthetase C-terminal dimerisation domain"/>
    <property type="match status" value="1"/>
</dbReference>
<dbReference type="InterPro" id="IPR014729">
    <property type="entry name" value="Rossmann-like_a/b/a_fold"/>
</dbReference>
<evidence type="ECO:0000256" key="7">
    <source>
        <dbReference type="ARBA" id="ARBA00022755"/>
    </source>
</evidence>
<dbReference type="PRINTS" id="PR00097">
    <property type="entry name" value="ANTSNTHASEII"/>
</dbReference>
<evidence type="ECO:0000256" key="12">
    <source>
        <dbReference type="ARBA" id="ARBA00044933"/>
    </source>
</evidence>
<name>A0AAV1I4T8_9CHLO</name>
<dbReference type="PANTHER" id="PTHR11922:SF2">
    <property type="entry name" value="GMP SYNTHASE [GLUTAMINE-HYDROLYZING]"/>
    <property type="match status" value="1"/>
</dbReference>
<keyword evidence="9" id="KW-0315">Glutamine amidotransferase</keyword>
<keyword evidence="17" id="KW-1185">Reference proteome</keyword>
<dbReference type="InterPro" id="IPR001674">
    <property type="entry name" value="GMP_synth_C"/>
</dbReference>
<dbReference type="FunFam" id="3.40.50.620:FF:000001">
    <property type="entry name" value="GMP synthase [glutamine-hydrolyzing]"/>
    <property type="match status" value="1"/>
</dbReference>
<dbReference type="GO" id="GO:0005524">
    <property type="term" value="F:ATP binding"/>
    <property type="evidence" value="ECO:0007669"/>
    <property type="project" value="UniProtKB-UniRule"/>
</dbReference>
<comment type="function">
    <text evidence="12">Catalyzes the conversion of xanthine monophosphate (XMP) to GMP in the presence of glutamine and ATP through an adenyl-XMP intermediate.</text>
</comment>
<evidence type="ECO:0000256" key="13">
    <source>
        <dbReference type="ARBA" id="ARBA00049404"/>
    </source>
</evidence>
<dbReference type="InterPro" id="IPR004739">
    <property type="entry name" value="GMP_synth_GATase"/>
</dbReference>
<evidence type="ECO:0000256" key="10">
    <source>
        <dbReference type="ARBA" id="ARBA00030464"/>
    </source>
</evidence>
<dbReference type="InterPro" id="IPR029062">
    <property type="entry name" value="Class_I_gatase-like"/>
</dbReference>
<comment type="catalytic activity">
    <reaction evidence="13">
        <text>XMP + L-glutamine + ATP + H2O = GMP + L-glutamate + AMP + diphosphate + 2 H(+)</text>
        <dbReference type="Rhea" id="RHEA:11680"/>
        <dbReference type="ChEBI" id="CHEBI:15377"/>
        <dbReference type="ChEBI" id="CHEBI:15378"/>
        <dbReference type="ChEBI" id="CHEBI:29985"/>
        <dbReference type="ChEBI" id="CHEBI:30616"/>
        <dbReference type="ChEBI" id="CHEBI:33019"/>
        <dbReference type="ChEBI" id="CHEBI:57464"/>
        <dbReference type="ChEBI" id="CHEBI:58115"/>
        <dbReference type="ChEBI" id="CHEBI:58359"/>
        <dbReference type="ChEBI" id="CHEBI:456215"/>
        <dbReference type="EC" id="6.3.5.2"/>
    </reaction>
</comment>
<protein>
    <recommendedName>
        <fullName evidence="3">GMP synthase [glutamine-hydrolyzing]</fullName>
        <ecNumber evidence="2">6.3.5.2</ecNumber>
    </recommendedName>
    <alternativeName>
        <fullName evidence="10">GMP synthetase</fullName>
    </alternativeName>
    <alternativeName>
        <fullName evidence="11">Glutamine amidotransferase</fullName>
    </alternativeName>
</protein>
<comment type="pathway">
    <text evidence="1">Purine metabolism; GMP biosynthesis; GMP from XMP (L-Gln route): step 1/1.</text>
</comment>
<dbReference type="CDD" id="cd01997">
    <property type="entry name" value="GMP_synthase_C"/>
    <property type="match status" value="1"/>
</dbReference>
<dbReference type="Gene3D" id="3.40.50.880">
    <property type="match status" value="1"/>
</dbReference>
<keyword evidence="5 14" id="KW-0547">Nucleotide-binding</keyword>
<dbReference type="FunFam" id="3.40.50.880:FF:000001">
    <property type="entry name" value="GMP synthase [glutamine-hydrolyzing]"/>
    <property type="match status" value="1"/>
</dbReference>
<dbReference type="GO" id="GO:0003921">
    <property type="term" value="F:GMP synthase activity"/>
    <property type="evidence" value="ECO:0007669"/>
    <property type="project" value="InterPro"/>
</dbReference>
<dbReference type="HAMAP" id="MF_00344">
    <property type="entry name" value="GMP_synthase"/>
    <property type="match status" value="1"/>
</dbReference>
<dbReference type="CDD" id="cd01742">
    <property type="entry name" value="GATase1_GMP_Synthase"/>
    <property type="match status" value="1"/>
</dbReference>
<dbReference type="FunFam" id="3.30.300.10:FF:000002">
    <property type="entry name" value="GMP synthase [glutamine-hydrolyzing]"/>
    <property type="match status" value="1"/>
</dbReference>
<dbReference type="InterPro" id="IPR017926">
    <property type="entry name" value="GATASE"/>
</dbReference>
<dbReference type="InterPro" id="IPR025777">
    <property type="entry name" value="GMPS_ATP_PPase_dom"/>
</dbReference>
<accession>A0AAV1I4T8</accession>
<evidence type="ECO:0000256" key="5">
    <source>
        <dbReference type="ARBA" id="ARBA00022741"/>
    </source>
</evidence>
<dbReference type="SUPFAM" id="SSF52317">
    <property type="entry name" value="Class I glutamine amidotransferase-like"/>
    <property type="match status" value="1"/>
</dbReference>
<evidence type="ECO:0000256" key="8">
    <source>
        <dbReference type="ARBA" id="ARBA00022840"/>
    </source>
</evidence>
<sequence>MAANGSIHKKDRIDLQIHKQHSICMVLDYGSQYTQLIARRVRETGVCSLLLPGDVSLDRIKQEQPHAIILSGGPNSVHTENAPTLPAGFYEYIEQEAIPVLGVCYGMQLLVYSLGGKVETIEADGEYGRTSIRTTQASELYTEETNHAQSVWMSHGDKVAELPEGFQPVATSEKGTVVAIENKQRRLYGLQYHPEVQHSERGIATLRRFLFGIAKMPADWKIENVLKEEMEKIRGLVGPDDHVICALSGGVDSAVAAVLVHKVLKERLHCVFVDNGLLRYKEGDRVMDTFKNHLHLPVTKIDDSERMLARLKGLKDPEAKRKAIGAGFIEVFNDFAAHFDRKPKYLVQGTLYPDVIESMPPPGKNQKHSHMIKSHHNVGGLPKDLQFTLIEPLRELFKDEVRALGRLPELNVPEAFITRHPFPGPGLAVRVLGDVTEGDALDVLRQVDEIYINTIRDFGLYDKIWQAFAVFLPVRSVGVQGDQRTHSSVVALRAVTSSDGMTADWYPFEPKFLQTVSSRICNGVRSVNRVVYDITSKPPGTIEWE</sequence>
<dbReference type="AlphaFoldDB" id="A0AAV1I4T8"/>
<feature type="binding site" evidence="14">
    <location>
        <begin position="248"/>
        <end position="254"/>
    </location>
    <ligand>
        <name>ATP</name>
        <dbReference type="ChEBI" id="CHEBI:30616"/>
    </ligand>
</feature>
<proteinExistence type="inferred from homology"/>
<comment type="caution">
    <text evidence="16">The sequence shown here is derived from an EMBL/GenBank/DDBJ whole genome shotgun (WGS) entry which is preliminary data.</text>
</comment>
<evidence type="ECO:0000256" key="11">
    <source>
        <dbReference type="ARBA" id="ARBA00031356"/>
    </source>
</evidence>
<evidence type="ECO:0000256" key="1">
    <source>
        <dbReference type="ARBA" id="ARBA00005153"/>
    </source>
</evidence>
<evidence type="ECO:0000256" key="4">
    <source>
        <dbReference type="ARBA" id="ARBA00022598"/>
    </source>
</evidence>
<organism evidence="16 17">
    <name type="scientific">Coccomyxa viridis</name>
    <dbReference type="NCBI Taxonomy" id="1274662"/>
    <lineage>
        <taxon>Eukaryota</taxon>
        <taxon>Viridiplantae</taxon>
        <taxon>Chlorophyta</taxon>
        <taxon>core chlorophytes</taxon>
        <taxon>Trebouxiophyceae</taxon>
        <taxon>Trebouxiophyceae incertae sedis</taxon>
        <taxon>Coccomyxaceae</taxon>
        <taxon>Coccomyxa</taxon>
    </lineage>
</organism>
<dbReference type="Gene3D" id="3.30.300.10">
    <property type="match status" value="1"/>
</dbReference>
<dbReference type="NCBIfam" id="TIGR00884">
    <property type="entry name" value="guaA_Cterm"/>
    <property type="match status" value="1"/>
</dbReference>
<evidence type="ECO:0000313" key="16">
    <source>
        <dbReference type="EMBL" id="CAK0780057.1"/>
    </source>
</evidence>
<dbReference type="Pfam" id="PF00958">
    <property type="entry name" value="GMP_synt_C"/>
    <property type="match status" value="1"/>
</dbReference>
<evidence type="ECO:0000256" key="3">
    <source>
        <dbReference type="ARBA" id="ARBA00021562"/>
    </source>
</evidence>
<evidence type="ECO:0000256" key="6">
    <source>
        <dbReference type="ARBA" id="ARBA00022749"/>
    </source>
</evidence>
<evidence type="ECO:0000256" key="2">
    <source>
        <dbReference type="ARBA" id="ARBA00012746"/>
    </source>
</evidence>
<keyword evidence="8 14" id="KW-0067">ATP-binding</keyword>
<dbReference type="SUPFAM" id="SSF52402">
    <property type="entry name" value="Adenine nucleotide alpha hydrolases-like"/>
    <property type="match status" value="1"/>
</dbReference>
<evidence type="ECO:0000256" key="9">
    <source>
        <dbReference type="ARBA" id="ARBA00022962"/>
    </source>
</evidence>
<dbReference type="EC" id="6.3.5.2" evidence="2"/>
<dbReference type="NCBIfam" id="TIGR00888">
    <property type="entry name" value="guaA_Nterm"/>
    <property type="match status" value="1"/>
</dbReference>
<gene>
    <name evidence="16" type="ORF">CVIRNUC_004925</name>
</gene>
<dbReference type="EMBL" id="CAUYUE010000006">
    <property type="protein sequence ID" value="CAK0780057.1"/>
    <property type="molecule type" value="Genomic_DNA"/>
</dbReference>
<dbReference type="PANTHER" id="PTHR11922">
    <property type="entry name" value="GMP SYNTHASE-RELATED"/>
    <property type="match status" value="1"/>
</dbReference>
<dbReference type="Pfam" id="PF00117">
    <property type="entry name" value="GATase"/>
    <property type="match status" value="1"/>
</dbReference>
<dbReference type="NCBIfam" id="NF000848">
    <property type="entry name" value="PRK00074.1"/>
    <property type="match status" value="1"/>
</dbReference>
<dbReference type="Gene3D" id="3.40.50.620">
    <property type="entry name" value="HUPs"/>
    <property type="match status" value="1"/>
</dbReference>
<dbReference type="InterPro" id="IPR022955">
    <property type="entry name" value="GMP_synthase"/>
</dbReference>
<keyword evidence="6 14" id="KW-0332">GMP biosynthesis</keyword>
<dbReference type="GO" id="GO:0005829">
    <property type="term" value="C:cytosol"/>
    <property type="evidence" value="ECO:0007669"/>
    <property type="project" value="TreeGrafter"/>
</dbReference>
<evidence type="ECO:0000259" key="15">
    <source>
        <dbReference type="PROSITE" id="PS51553"/>
    </source>
</evidence>